<evidence type="ECO:0000313" key="3">
    <source>
        <dbReference type="Proteomes" id="UP000094487"/>
    </source>
</evidence>
<dbReference type="Proteomes" id="UP000094487">
    <property type="component" value="Unassembled WGS sequence"/>
</dbReference>
<accession>A0A1E3LRC6</accession>
<dbReference type="PANTHER" id="PTHR33570">
    <property type="entry name" value="4-CARBOXYMUCONOLACTONE DECARBOXYLASE FAMILY PROTEIN"/>
    <property type="match status" value="1"/>
</dbReference>
<dbReference type="InterPro" id="IPR029032">
    <property type="entry name" value="AhpD-like"/>
</dbReference>
<dbReference type="OrthoDB" id="7507676at2"/>
<dbReference type="AlphaFoldDB" id="A0A1E3LRC6"/>
<dbReference type="Gene3D" id="1.20.1290.10">
    <property type="entry name" value="AhpD-like"/>
    <property type="match status" value="1"/>
</dbReference>
<feature type="domain" description="Carboxymuconolactone decarboxylase-like" evidence="1">
    <location>
        <begin position="17"/>
        <end position="98"/>
    </location>
</feature>
<dbReference type="STRING" id="1888892.BFL28_06335"/>
<keyword evidence="3" id="KW-1185">Reference proteome</keyword>
<gene>
    <name evidence="2" type="ORF">BFL28_06335</name>
</gene>
<comment type="caution">
    <text evidence="2">The sequence shown here is derived from an EMBL/GenBank/DDBJ whole genome shotgun (WGS) entry which is preliminary data.</text>
</comment>
<reference evidence="2 3" key="1">
    <citation type="submission" date="2016-08" db="EMBL/GenBank/DDBJ databases">
        <title>Draft genome of the agarase producing Sphingomonas sp. MCT13.</title>
        <authorList>
            <person name="D'Andrea M.M."/>
            <person name="Rossolini G.M."/>
            <person name="Thaller M.C."/>
        </authorList>
    </citation>
    <scope>NUCLEOTIDE SEQUENCE [LARGE SCALE GENOMIC DNA]</scope>
    <source>
        <strain evidence="2 3">MCT13</strain>
    </source>
</reference>
<evidence type="ECO:0000259" key="1">
    <source>
        <dbReference type="Pfam" id="PF02627"/>
    </source>
</evidence>
<dbReference type="InterPro" id="IPR003779">
    <property type="entry name" value="CMD-like"/>
</dbReference>
<proteinExistence type="predicted"/>
<dbReference type="InterPro" id="IPR052512">
    <property type="entry name" value="4CMD/NDH-1_regulator"/>
</dbReference>
<protein>
    <submittedName>
        <fullName evidence="2">4-carboxymuconolactone decarboxylase</fullName>
    </submittedName>
</protein>
<dbReference type="RefSeq" id="WP_069321877.1">
    <property type="nucleotide sequence ID" value="NZ_MDDS01000075.1"/>
</dbReference>
<evidence type="ECO:0000313" key="2">
    <source>
        <dbReference type="EMBL" id="ODP36308.1"/>
    </source>
</evidence>
<name>A0A1E3LRC6_9SPHN</name>
<dbReference type="GO" id="GO:0051920">
    <property type="term" value="F:peroxiredoxin activity"/>
    <property type="evidence" value="ECO:0007669"/>
    <property type="project" value="InterPro"/>
</dbReference>
<dbReference type="PANTHER" id="PTHR33570:SF9">
    <property type="entry name" value="BLL4600 PROTEIN"/>
    <property type="match status" value="1"/>
</dbReference>
<dbReference type="SUPFAM" id="SSF69118">
    <property type="entry name" value="AhpD-like"/>
    <property type="match status" value="1"/>
</dbReference>
<dbReference type="Pfam" id="PF02627">
    <property type="entry name" value="CMD"/>
    <property type="match status" value="1"/>
</dbReference>
<sequence>MKRPSAAKGDELASVVPAFVEMTDRVLYGEVWERDGLSKRDRSLLTVAALMTANRHQQLEAHLALALKNGVTQEELGEALLHLAFYASWPASVTASRMLLDVVNRQRDAAD</sequence>
<organism evidence="2 3">
    <name type="scientific">Sphingomonas turrisvirgatae</name>
    <dbReference type="NCBI Taxonomy" id="1888892"/>
    <lineage>
        <taxon>Bacteria</taxon>
        <taxon>Pseudomonadati</taxon>
        <taxon>Pseudomonadota</taxon>
        <taxon>Alphaproteobacteria</taxon>
        <taxon>Sphingomonadales</taxon>
        <taxon>Sphingomonadaceae</taxon>
        <taxon>Sphingomonas</taxon>
    </lineage>
</organism>
<dbReference type="EMBL" id="MDDS01000075">
    <property type="protein sequence ID" value="ODP36308.1"/>
    <property type="molecule type" value="Genomic_DNA"/>
</dbReference>